<proteinExistence type="predicted"/>
<keyword evidence="3" id="KW-1185">Reference proteome</keyword>
<organism evidence="2 3">
    <name type="scientific">Etheostoma spectabile</name>
    <name type="common">orangethroat darter</name>
    <dbReference type="NCBI Taxonomy" id="54343"/>
    <lineage>
        <taxon>Eukaryota</taxon>
        <taxon>Metazoa</taxon>
        <taxon>Chordata</taxon>
        <taxon>Craniata</taxon>
        <taxon>Vertebrata</taxon>
        <taxon>Euteleostomi</taxon>
        <taxon>Actinopterygii</taxon>
        <taxon>Neopterygii</taxon>
        <taxon>Teleostei</taxon>
        <taxon>Neoteleostei</taxon>
        <taxon>Acanthomorphata</taxon>
        <taxon>Eupercaria</taxon>
        <taxon>Perciformes</taxon>
        <taxon>Percoidei</taxon>
        <taxon>Percidae</taxon>
        <taxon>Etheostomatinae</taxon>
        <taxon>Etheostoma</taxon>
    </lineage>
</organism>
<reference evidence="2 3" key="1">
    <citation type="submission" date="2019-08" db="EMBL/GenBank/DDBJ databases">
        <title>A chromosome-level genome assembly, high-density linkage maps, and genome scans reveal the genomic architecture of hybrid incompatibilities underlying speciation via character displacement in darters (Percidae: Etheostominae).</title>
        <authorList>
            <person name="Moran R.L."/>
            <person name="Catchen J.M."/>
            <person name="Fuller R.C."/>
        </authorList>
    </citation>
    <scope>NUCLEOTIDE SEQUENCE [LARGE SCALE GENOMIC DNA]</scope>
    <source>
        <strain evidence="2">EspeVRDwgs_2016</strain>
        <tissue evidence="2">Muscle</tissue>
    </source>
</reference>
<dbReference type="AlphaFoldDB" id="A0A5J5D439"/>
<dbReference type="EMBL" id="VOFY01000012">
    <property type="protein sequence ID" value="KAA8587640.1"/>
    <property type="molecule type" value="Genomic_DNA"/>
</dbReference>
<dbReference type="Proteomes" id="UP000327493">
    <property type="component" value="Chromosome 12"/>
</dbReference>
<comment type="caution">
    <text evidence="2">The sequence shown here is derived from an EMBL/GenBank/DDBJ whole genome shotgun (WGS) entry which is preliminary data.</text>
</comment>
<gene>
    <name evidence="2" type="ORF">FQN60_016502</name>
</gene>
<accession>A0A5J5D439</accession>
<evidence type="ECO:0000313" key="3">
    <source>
        <dbReference type="Proteomes" id="UP000327493"/>
    </source>
</evidence>
<protein>
    <submittedName>
        <fullName evidence="2">Uncharacterized protein</fullName>
    </submittedName>
</protein>
<evidence type="ECO:0000313" key="2">
    <source>
        <dbReference type="EMBL" id="KAA8587640.1"/>
    </source>
</evidence>
<feature type="region of interest" description="Disordered" evidence="1">
    <location>
        <begin position="1"/>
        <end position="33"/>
    </location>
</feature>
<feature type="compositionally biased region" description="Basic residues" evidence="1">
    <location>
        <begin position="24"/>
        <end position="33"/>
    </location>
</feature>
<sequence>MTHQNAAEDPSRVQCSRQAGTSRWARRRSRKRIRAAAIPETARGEHRAARELECARPTGGLTAVRVVLVLGSSFTMNATCHIAPRIPGNYSSNRKRQRYLICNPAG</sequence>
<name>A0A5J5D439_9PERO</name>
<feature type="non-terminal residue" evidence="2">
    <location>
        <position position="106"/>
    </location>
</feature>
<evidence type="ECO:0000256" key="1">
    <source>
        <dbReference type="SAM" id="MobiDB-lite"/>
    </source>
</evidence>